<sequence>MPAMTRIWLLVFFCCINQNHTDNEIIIWVAIERFVPRTAAHRRRAAGSALHGNTAHTTNTIPTANTTSSSNDTDSRKHYGLSFDGPCKRYNRVFKCMNQCKSIGYQLYRLDRNCNCSCYQMKTSTILPFFRWKTNGTTKKVPKTHSPRLYDIVGTLSPFPTKTEIPTTVFTCPTLPTAQSADVTPNSTSDSNSTSISTGNGTDVSSDSSGGSEAAPTGNSGATGATGGAESGATGDTTAATWKSVPQYELAAVIEAQYIVCGKTEPGRADETGETVTGVPMRGETGQANEAAQTGETEAPHEEETHQAEDGGTGTAAEGETGAPSEEHDDEPAGVDLYLSSTSITRFILGFNHSCWLVLRHRPTSDWVSLQHLKSFLDFLKIQLSDPDLYVKNATHVPAKVPTSIHIFPNVYHRDVCALIKLPVMCIISLFKPVASLKVGGELGSGVRGCHRGERVLTRRLTLASSRAALCSHLSMEMDIYFTCPPPPSTVAGPCARSARIATTILLANPAVKQQCLHCCVSAWRRRSKQESVMSNVEETSVDKLSAGYTRAIAADPASDATALSPPVRFAYPHTS</sequence>
<keyword evidence="2" id="KW-1185">Reference proteome</keyword>
<gene>
    <name evidence="1" type="ORF">MSG28_002255</name>
</gene>
<dbReference type="EMBL" id="CM046103">
    <property type="protein sequence ID" value="KAI8427913.1"/>
    <property type="molecule type" value="Genomic_DNA"/>
</dbReference>
<evidence type="ECO:0000313" key="2">
    <source>
        <dbReference type="Proteomes" id="UP001064048"/>
    </source>
</evidence>
<dbReference type="Proteomes" id="UP001064048">
    <property type="component" value="Chromosome 3"/>
</dbReference>
<name>A0ACC0JVH7_CHOFU</name>
<accession>A0ACC0JVH7</accession>
<reference evidence="1 2" key="1">
    <citation type="journal article" date="2022" name="Genome Biol. Evol.">
        <title>The Spruce Budworm Genome: Reconstructing the Evolutionary History of Antifreeze Proteins.</title>
        <authorList>
            <person name="Beliveau C."/>
            <person name="Gagne P."/>
            <person name="Picq S."/>
            <person name="Vernygora O."/>
            <person name="Keeling C.I."/>
            <person name="Pinkney K."/>
            <person name="Doucet D."/>
            <person name="Wen F."/>
            <person name="Johnston J.S."/>
            <person name="Maaroufi H."/>
            <person name="Boyle B."/>
            <person name="Laroche J."/>
            <person name="Dewar K."/>
            <person name="Juretic N."/>
            <person name="Blackburn G."/>
            <person name="Nisole A."/>
            <person name="Brunet B."/>
            <person name="Brandao M."/>
            <person name="Lumley L."/>
            <person name="Duan J."/>
            <person name="Quan G."/>
            <person name="Lucarotti C.J."/>
            <person name="Roe A.D."/>
            <person name="Sperling F.A.H."/>
            <person name="Levesque R.C."/>
            <person name="Cusson M."/>
        </authorList>
    </citation>
    <scope>NUCLEOTIDE SEQUENCE [LARGE SCALE GENOMIC DNA]</scope>
    <source>
        <strain evidence="1">Glfc:IPQL:Cfum</strain>
    </source>
</reference>
<protein>
    <submittedName>
        <fullName evidence="1">Uncharacterized protein</fullName>
    </submittedName>
</protein>
<evidence type="ECO:0000313" key="1">
    <source>
        <dbReference type="EMBL" id="KAI8427913.1"/>
    </source>
</evidence>
<proteinExistence type="predicted"/>
<comment type="caution">
    <text evidence="1">The sequence shown here is derived from an EMBL/GenBank/DDBJ whole genome shotgun (WGS) entry which is preliminary data.</text>
</comment>
<organism evidence="1 2">
    <name type="scientific">Choristoneura fumiferana</name>
    <name type="common">Spruce budworm moth</name>
    <name type="synonym">Archips fumiferana</name>
    <dbReference type="NCBI Taxonomy" id="7141"/>
    <lineage>
        <taxon>Eukaryota</taxon>
        <taxon>Metazoa</taxon>
        <taxon>Ecdysozoa</taxon>
        <taxon>Arthropoda</taxon>
        <taxon>Hexapoda</taxon>
        <taxon>Insecta</taxon>
        <taxon>Pterygota</taxon>
        <taxon>Neoptera</taxon>
        <taxon>Endopterygota</taxon>
        <taxon>Lepidoptera</taxon>
        <taxon>Glossata</taxon>
        <taxon>Ditrysia</taxon>
        <taxon>Tortricoidea</taxon>
        <taxon>Tortricidae</taxon>
        <taxon>Tortricinae</taxon>
        <taxon>Choristoneura</taxon>
    </lineage>
</organism>